<comment type="caution">
    <text evidence="1">The sequence shown here is derived from an EMBL/GenBank/DDBJ whole genome shotgun (WGS) entry which is preliminary data.</text>
</comment>
<reference evidence="1 2" key="1">
    <citation type="submission" date="2023-06" db="EMBL/GenBank/DDBJ databases">
        <title>Cellulomonas sp. MW9 Whole genome sequence.</title>
        <authorList>
            <person name="Park S."/>
        </authorList>
    </citation>
    <scope>NUCLEOTIDE SEQUENCE [LARGE SCALE GENOMIC DNA]</scope>
    <source>
        <strain evidence="1 2">MW9</strain>
    </source>
</reference>
<name>A0ABT7S2D3_9CELL</name>
<evidence type="ECO:0000313" key="1">
    <source>
        <dbReference type="EMBL" id="MDM7829780.1"/>
    </source>
</evidence>
<proteinExistence type="predicted"/>
<dbReference type="RefSeq" id="WP_289444166.1">
    <property type="nucleotide sequence ID" value="NZ_JAUCGR010000001.1"/>
</dbReference>
<organism evidence="1 2">
    <name type="scientific">Cellulomonas edaphi</name>
    <dbReference type="NCBI Taxonomy" id="3053468"/>
    <lineage>
        <taxon>Bacteria</taxon>
        <taxon>Bacillati</taxon>
        <taxon>Actinomycetota</taxon>
        <taxon>Actinomycetes</taxon>
        <taxon>Micrococcales</taxon>
        <taxon>Cellulomonadaceae</taxon>
        <taxon>Cellulomonas</taxon>
    </lineage>
</organism>
<keyword evidence="2" id="KW-1185">Reference proteome</keyword>
<evidence type="ECO:0000313" key="2">
    <source>
        <dbReference type="Proteomes" id="UP001321453"/>
    </source>
</evidence>
<dbReference type="Proteomes" id="UP001321453">
    <property type="component" value="Unassembled WGS sequence"/>
</dbReference>
<accession>A0ABT7S2D3</accession>
<sequence length="138" mass="15173">MTSSVEQRVRDLRLDRRALRAEQARVGWWRRLVRARMDLAVASATQPQPLGEGVAFQLPVPVGVDVPRPSELGEILAGVDPQAEVGRLDELRALDAQLARYEDGVRDALGAATERLIARLAADPLATTAWMREPLSRG</sequence>
<gene>
    <name evidence="1" type="ORF">QRT05_00395</name>
</gene>
<dbReference type="EMBL" id="JAUCGR010000001">
    <property type="protein sequence ID" value="MDM7829780.1"/>
    <property type="molecule type" value="Genomic_DNA"/>
</dbReference>
<protein>
    <submittedName>
        <fullName evidence="1">Uncharacterized protein</fullName>
    </submittedName>
</protein>